<feature type="transmembrane region" description="Helical" evidence="1">
    <location>
        <begin position="33"/>
        <end position="51"/>
    </location>
</feature>
<protein>
    <submittedName>
        <fullName evidence="2">Uncharacterized protein</fullName>
    </submittedName>
</protein>
<evidence type="ECO:0000256" key="1">
    <source>
        <dbReference type="SAM" id="Phobius"/>
    </source>
</evidence>
<sequence>MTKKLGNYERAYPMIWNQYLFLASARERQEHRFEALILIASVLIFIFFSLGLHTVSVYNYVALGSYILVFLMRLPTIGERFC</sequence>
<keyword evidence="1" id="KW-0472">Membrane</keyword>
<comment type="caution">
    <text evidence="2">The sequence shown here is derived from an EMBL/GenBank/DDBJ whole genome shotgun (WGS) entry which is preliminary data.</text>
</comment>
<dbReference type="AlphaFoldDB" id="X1QHR7"/>
<keyword evidence="1" id="KW-1133">Transmembrane helix</keyword>
<keyword evidence="1" id="KW-0812">Transmembrane</keyword>
<dbReference type="EMBL" id="BARV01041414">
    <property type="protein sequence ID" value="GAI50545.1"/>
    <property type="molecule type" value="Genomic_DNA"/>
</dbReference>
<name>X1QHR7_9ZZZZ</name>
<feature type="non-terminal residue" evidence="2">
    <location>
        <position position="82"/>
    </location>
</feature>
<proteinExistence type="predicted"/>
<gene>
    <name evidence="2" type="ORF">S06H3_62705</name>
</gene>
<evidence type="ECO:0000313" key="2">
    <source>
        <dbReference type="EMBL" id="GAI50545.1"/>
    </source>
</evidence>
<organism evidence="2">
    <name type="scientific">marine sediment metagenome</name>
    <dbReference type="NCBI Taxonomy" id="412755"/>
    <lineage>
        <taxon>unclassified sequences</taxon>
        <taxon>metagenomes</taxon>
        <taxon>ecological metagenomes</taxon>
    </lineage>
</organism>
<accession>X1QHR7</accession>
<reference evidence="2" key="1">
    <citation type="journal article" date="2014" name="Front. Microbiol.">
        <title>High frequency of phylogenetically diverse reductive dehalogenase-homologous genes in deep subseafloor sedimentary metagenomes.</title>
        <authorList>
            <person name="Kawai M."/>
            <person name="Futagami T."/>
            <person name="Toyoda A."/>
            <person name="Takaki Y."/>
            <person name="Nishi S."/>
            <person name="Hori S."/>
            <person name="Arai W."/>
            <person name="Tsubouchi T."/>
            <person name="Morono Y."/>
            <person name="Uchiyama I."/>
            <person name="Ito T."/>
            <person name="Fujiyama A."/>
            <person name="Inagaki F."/>
            <person name="Takami H."/>
        </authorList>
    </citation>
    <scope>NUCLEOTIDE SEQUENCE</scope>
    <source>
        <strain evidence="2">Expedition CK06-06</strain>
    </source>
</reference>